<name>A0ABN9MGB4_9NEOB</name>
<dbReference type="SUPFAM" id="SSF48726">
    <property type="entry name" value="Immunoglobulin"/>
    <property type="match status" value="1"/>
</dbReference>
<feature type="domain" description="T-cell receptor alpha chain constant" evidence="1">
    <location>
        <begin position="142"/>
        <end position="218"/>
    </location>
</feature>
<dbReference type="InterPro" id="IPR013783">
    <property type="entry name" value="Ig-like_fold"/>
</dbReference>
<gene>
    <name evidence="2" type="ORF">RIMI_LOCUS19399318</name>
</gene>
<organism evidence="2 3">
    <name type="scientific">Ranitomeya imitator</name>
    <name type="common">mimic poison frog</name>
    <dbReference type="NCBI Taxonomy" id="111125"/>
    <lineage>
        <taxon>Eukaryota</taxon>
        <taxon>Metazoa</taxon>
        <taxon>Chordata</taxon>
        <taxon>Craniata</taxon>
        <taxon>Vertebrata</taxon>
        <taxon>Euteleostomi</taxon>
        <taxon>Amphibia</taxon>
        <taxon>Batrachia</taxon>
        <taxon>Anura</taxon>
        <taxon>Neobatrachia</taxon>
        <taxon>Hyloidea</taxon>
        <taxon>Dendrobatidae</taxon>
        <taxon>Dendrobatinae</taxon>
        <taxon>Ranitomeya</taxon>
    </lineage>
</organism>
<dbReference type="Proteomes" id="UP001176940">
    <property type="component" value="Unassembled WGS sequence"/>
</dbReference>
<dbReference type="Pfam" id="PF09291">
    <property type="entry name" value="DUF1968"/>
    <property type="match status" value="1"/>
</dbReference>
<keyword evidence="3" id="KW-1185">Reference proteome</keyword>
<protein>
    <recommendedName>
        <fullName evidence="1">T-cell receptor alpha chain constant domain-containing protein</fullName>
    </recommendedName>
</protein>
<sequence length="282" mass="32272">MDIFTQLVVNDLKKLNVKKREGQSNLSYNERSALDTLSTRTELVIKPSDKDGNLMIMDHMKYKDMCLKILMDTLTYGLIRGDPTERFNSELNGLLFIWNLNNNEIGLKFTYEIDLNRINFLDITIKKDDEGRLQTRTSRTIPSVYRLEADKPNEDLPNTVCLVTDFPKPDTTLTVDEKEIRLNETSVLDKSISDVWRYSAVIWDNDNPSKDLACNVKYDGKDVPRENLIGDAPTTCETRMISENFKTDMSLNGLSFSVLGLRLLVIKGLIFNLISSAKLWSI</sequence>
<reference evidence="2" key="1">
    <citation type="submission" date="2023-07" db="EMBL/GenBank/DDBJ databases">
        <authorList>
            <person name="Stuckert A."/>
        </authorList>
    </citation>
    <scope>NUCLEOTIDE SEQUENCE</scope>
</reference>
<dbReference type="InterPro" id="IPR015370">
    <property type="entry name" value="TCR_alpha_C"/>
</dbReference>
<dbReference type="InterPro" id="IPR036179">
    <property type="entry name" value="Ig-like_dom_sf"/>
</dbReference>
<accession>A0ABN9MGB4</accession>
<evidence type="ECO:0000313" key="2">
    <source>
        <dbReference type="EMBL" id="CAJ0964590.1"/>
    </source>
</evidence>
<dbReference type="Gene3D" id="2.60.40.10">
    <property type="entry name" value="Immunoglobulins"/>
    <property type="match status" value="1"/>
</dbReference>
<proteinExistence type="predicted"/>
<comment type="caution">
    <text evidence="2">The sequence shown here is derived from an EMBL/GenBank/DDBJ whole genome shotgun (WGS) entry which is preliminary data.</text>
</comment>
<evidence type="ECO:0000313" key="3">
    <source>
        <dbReference type="Proteomes" id="UP001176940"/>
    </source>
</evidence>
<dbReference type="EMBL" id="CAUEEQ010061824">
    <property type="protein sequence ID" value="CAJ0964590.1"/>
    <property type="molecule type" value="Genomic_DNA"/>
</dbReference>
<evidence type="ECO:0000259" key="1">
    <source>
        <dbReference type="Pfam" id="PF09291"/>
    </source>
</evidence>